<feature type="compositionally biased region" description="Polar residues" evidence="1">
    <location>
        <begin position="176"/>
        <end position="185"/>
    </location>
</feature>
<feature type="compositionally biased region" description="Polar residues" evidence="1">
    <location>
        <begin position="768"/>
        <end position="777"/>
    </location>
</feature>
<feature type="compositionally biased region" description="Polar residues" evidence="1">
    <location>
        <begin position="675"/>
        <end position="686"/>
    </location>
</feature>
<feature type="non-terminal residue" evidence="2">
    <location>
        <position position="1"/>
    </location>
</feature>
<feature type="compositionally biased region" description="Basic and acidic residues" evidence="1">
    <location>
        <begin position="648"/>
        <end position="674"/>
    </location>
</feature>
<feature type="region of interest" description="Disordered" evidence="1">
    <location>
        <begin position="316"/>
        <end position="350"/>
    </location>
</feature>
<feature type="compositionally biased region" description="Polar residues" evidence="1">
    <location>
        <begin position="717"/>
        <end position="733"/>
    </location>
</feature>
<dbReference type="Pfam" id="PF00612">
    <property type="entry name" value="IQ"/>
    <property type="match status" value="2"/>
</dbReference>
<feature type="compositionally biased region" description="Polar residues" evidence="1">
    <location>
        <begin position="415"/>
        <end position="440"/>
    </location>
</feature>
<dbReference type="InterPro" id="IPR000048">
    <property type="entry name" value="IQ_motif_EF-hand-BS"/>
</dbReference>
<reference evidence="2 3" key="1">
    <citation type="submission" date="2020-10" db="EMBL/GenBank/DDBJ databases">
        <authorList>
            <person name="Klimov P.B."/>
            <person name="Dyachkov S.M."/>
            <person name="Chetverikov P.E."/>
        </authorList>
    </citation>
    <scope>NUCLEOTIDE SEQUENCE [LARGE SCALE GENOMIC DNA]</scope>
    <source>
        <strain evidence="2">BMOC 18-1129-001#AD2665</strain>
        <tissue evidence="2">Entire mites</tissue>
    </source>
</reference>
<feature type="compositionally biased region" description="Low complexity" evidence="1">
    <location>
        <begin position="13"/>
        <end position="26"/>
    </location>
</feature>
<organism evidence="2 3">
    <name type="scientific">Fragariocoptes setiger</name>
    <dbReference type="NCBI Taxonomy" id="1670756"/>
    <lineage>
        <taxon>Eukaryota</taxon>
        <taxon>Metazoa</taxon>
        <taxon>Ecdysozoa</taxon>
        <taxon>Arthropoda</taxon>
        <taxon>Chelicerata</taxon>
        <taxon>Arachnida</taxon>
        <taxon>Acari</taxon>
        <taxon>Acariformes</taxon>
        <taxon>Trombidiformes</taxon>
        <taxon>Prostigmata</taxon>
        <taxon>Eupodina</taxon>
        <taxon>Eriophyoidea</taxon>
        <taxon>Phytoptidae</taxon>
        <taxon>Fragariocoptes</taxon>
    </lineage>
</organism>
<dbReference type="Proteomes" id="UP000825002">
    <property type="component" value="Unassembled WGS sequence"/>
</dbReference>
<protein>
    <submittedName>
        <fullName evidence="2">Uncharacterized protein</fullName>
    </submittedName>
</protein>
<dbReference type="EMBL" id="JAIFTH010000049">
    <property type="protein sequence ID" value="KAG9510953.1"/>
    <property type="molecule type" value="Genomic_DNA"/>
</dbReference>
<feature type="region of interest" description="Disordered" evidence="1">
    <location>
        <begin position="253"/>
        <end position="281"/>
    </location>
</feature>
<feature type="non-terminal residue" evidence="2">
    <location>
        <position position="802"/>
    </location>
</feature>
<keyword evidence="3" id="KW-1185">Reference proteome</keyword>
<dbReference type="PROSITE" id="PS50096">
    <property type="entry name" value="IQ"/>
    <property type="match status" value="2"/>
</dbReference>
<feature type="region of interest" description="Disordered" evidence="1">
    <location>
        <begin position="1"/>
        <end position="39"/>
    </location>
</feature>
<feature type="region of interest" description="Disordered" evidence="1">
    <location>
        <begin position="109"/>
        <end position="138"/>
    </location>
</feature>
<evidence type="ECO:0000256" key="1">
    <source>
        <dbReference type="SAM" id="MobiDB-lite"/>
    </source>
</evidence>
<feature type="compositionally biased region" description="Basic residues" evidence="1">
    <location>
        <begin position="788"/>
        <end position="802"/>
    </location>
</feature>
<accession>A0ABQ7SC15</accession>
<feature type="compositionally biased region" description="Low complexity" evidence="1">
    <location>
        <begin position="701"/>
        <end position="716"/>
    </location>
</feature>
<evidence type="ECO:0000313" key="3">
    <source>
        <dbReference type="Proteomes" id="UP000825002"/>
    </source>
</evidence>
<feature type="region of interest" description="Disordered" evidence="1">
    <location>
        <begin position="175"/>
        <end position="199"/>
    </location>
</feature>
<comment type="caution">
    <text evidence="2">The sequence shown here is derived from an EMBL/GenBank/DDBJ whole genome shotgun (WGS) entry which is preliminary data.</text>
</comment>
<evidence type="ECO:0000313" key="2">
    <source>
        <dbReference type="EMBL" id="KAG9510953.1"/>
    </source>
</evidence>
<sequence>NKPRESDPNVAAQSSTVSGQQQQVDVDPPRQYSPVSIINPPSVLDQRQHQICNNTVTPSTPDATVEEAAIKIQALVRGHLARKALKGNTPLLGERQFDEKRLFDPPSAVFSPTSPFARTPTNEEQSTARFDRNNNQGHQFVTPLDLRAADSTLTATAAAARDDNELASSHDECESTEITIGSPNRSLSAQSSLDSPSPVLTASTTINDYVTDKRPDCFASVLHPPKEIVIGSHSTCTSTPATTTTMTATPRTYATPASTTTTDNKTTNGGDATPIDHQNNTVNDNNSNEIAANNSDDSAAAVEDAVIKIQSAFRGYRARKHSPYRGGSSPSTPTVAPASTTMGNISLPNSNNIVNGTDIGANQRDNLSFDWSNEAVEAQSKRLDNGHLSPDSPMPINDIDGNQTHQARSHHLERSLQQCSRESDTTATSTNAVSMDTSTSLTTCSNLEQVDNSIMSSGTHEHDFADEPADEFERQFQANQQQLISNPEDRSMLISSMNADNELTDNTIDDMTTTINDVDDNSVSVANDLGPQLVEANENELENENENESSRDDMFANDSEPTVVARDDSNNDICNKQNDSDNCNIDNDNDNSSNGDNDDGCNTGADEPMVVSESVEPDASEPSPRSVQATEQHRQHLESIGEEEEEQLERKAVLEEQHTIELESDDIEKRDPTGEKSQSPRPSMESQRAPILLLTPDNDEQQFNRNDNDNNDGANQSTGNNSSDSVDSQNKENVPQFDVSDAAGSSDDKDDSDDNNNNSNNNNKSSKTKGQSSTQTEAAGGQTPGANRKNRNKNKKKNKSKK</sequence>
<feature type="region of interest" description="Disordered" evidence="1">
    <location>
        <begin position="562"/>
        <end position="802"/>
    </location>
</feature>
<name>A0ABQ7SC15_9ACAR</name>
<feature type="compositionally biased region" description="Polar residues" evidence="1">
    <location>
        <begin position="110"/>
        <end position="138"/>
    </location>
</feature>
<feature type="compositionally biased region" description="Low complexity" evidence="1">
    <location>
        <begin position="755"/>
        <end position="765"/>
    </location>
</feature>
<feature type="compositionally biased region" description="Low complexity" evidence="1">
    <location>
        <begin position="580"/>
        <end position="595"/>
    </location>
</feature>
<dbReference type="SMART" id="SM00015">
    <property type="entry name" value="IQ"/>
    <property type="match status" value="2"/>
</dbReference>
<feature type="compositionally biased region" description="Low complexity" evidence="1">
    <location>
        <begin position="186"/>
        <end position="198"/>
    </location>
</feature>
<feature type="compositionally biased region" description="Low complexity" evidence="1">
    <location>
        <begin position="328"/>
        <end position="341"/>
    </location>
</feature>
<dbReference type="CDD" id="cd23767">
    <property type="entry name" value="IQCD"/>
    <property type="match status" value="2"/>
</dbReference>
<proteinExistence type="predicted"/>
<feature type="region of interest" description="Disordered" evidence="1">
    <location>
        <begin position="383"/>
        <end position="440"/>
    </location>
</feature>
<gene>
    <name evidence="2" type="ORF">GZH46_00487</name>
</gene>
<feature type="compositionally biased region" description="Low complexity" evidence="1">
    <location>
        <begin position="253"/>
        <end position="267"/>
    </location>
</feature>